<keyword evidence="1" id="KW-0472">Membrane</keyword>
<gene>
    <name evidence="2" type="ORF">HGUI_02520</name>
</gene>
<protein>
    <submittedName>
        <fullName evidence="2">Uncharacterized protein</fullName>
    </submittedName>
</protein>
<name>A0A1L0B1L0_9ASCO</name>
<dbReference type="EMBL" id="FQNF01000046">
    <property type="protein sequence ID" value="SGZ40320.1"/>
    <property type="molecule type" value="Genomic_DNA"/>
</dbReference>
<evidence type="ECO:0000313" key="3">
    <source>
        <dbReference type="Proteomes" id="UP000183365"/>
    </source>
</evidence>
<feature type="transmembrane region" description="Helical" evidence="1">
    <location>
        <begin position="50"/>
        <end position="72"/>
    </location>
</feature>
<keyword evidence="3" id="KW-1185">Reference proteome</keyword>
<evidence type="ECO:0000256" key="1">
    <source>
        <dbReference type="SAM" id="Phobius"/>
    </source>
</evidence>
<dbReference type="OrthoDB" id="10337774at2759"/>
<keyword evidence="1" id="KW-0812">Transmembrane</keyword>
<dbReference type="VEuPathDB" id="FungiDB:HGUI_02520"/>
<reference evidence="3" key="1">
    <citation type="submission" date="2016-11" db="EMBL/GenBank/DDBJ databases">
        <authorList>
            <person name="Guldener U."/>
        </authorList>
    </citation>
    <scope>NUCLEOTIDE SEQUENCE [LARGE SCALE GENOMIC DNA]</scope>
</reference>
<dbReference type="Proteomes" id="UP000183365">
    <property type="component" value="Unassembled WGS sequence"/>
</dbReference>
<organism evidence="2 3">
    <name type="scientific">Hanseniaspora guilliermondii</name>
    <dbReference type="NCBI Taxonomy" id="56406"/>
    <lineage>
        <taxon>Eukaryota</taxon>
        <taxon>Fungi</taxon>
        <taxon>Dikarya</taxon>
        <taxon>Ascomycota</taxon>
        <taxon>Saccharomycotina</taxon>
        <taxon>Saccharomycetes</taxon>
        <taxon>Saccharomycodales</taxon>
        <taxon>Saccharomycodaceae</taxon>
        <taxon>Hanseniaspora</taxon>
    </lineage>
</organism>
<sequence>MANKRIEKVHKKPKTKIPSKKLNFITNYIEDMIELPISEYNEDPKNTDMLILNTLINMTKFLLFLVPVLYYITYLNNKKVSCDDYSNSNGLLFNSKTKSIDLYCKTGYQSKYTPESVYGLYTKQKKCIPLPLNAKEKALYKSLLASKKIYKYENVKIADLSSQINTLLKKVLHDTFNEYHLKNSDKFKLKKINNYYMKLAKANDIFHNRQLRYSNKKSIFYRKPSK</sequence>
<dbReference type="AlphaFoldDB" id="A0A1L0B1L0"/>
<accession>A0A1L0B1L0</accession>
<proteinExistence type="predicted"/>
<evidence type="ECO:0000313" key="2">
    <source>
        <dbReference type="EMBL" id="SGZ40320.1"/>
    </source>
</evidence>
<keyword evidence="1" id="KW-1133">Transmembrane helix</keyword>